<keyword evidence="6 7" id="KW-0413">Isomerase</keyword>
<dbReference type="GO" id="GO:0042840">
    <property type="term" value="P:D-glucuronate catabolic process"/>
    <property type="evidence" value="ECO:0007669"/>
    <property type="project" value="TreeGrafter"/>
</dbReference>
<evidence type="ECO:0000313" key="8">
    <source>
        <dbReference type="EMBL" id="EGO63846.1"/>
    </source>
</evidence>
<dbReference type="UniPathway" id="UPA00246"/>
<name>F7NJ98_9FIRM</name>
<evidence type="ECO:0000256" key="2">
    <source>
        <dbReference type="ARBA" id="ARBA00004892"/>
    </source>
</evidence>
<dbReference type="eggNOG" id="COG1904">
    <property type="taxonomic scope" value="Bacteria"/>
</dbReference>
<dbReference type="Proteomes" id="UP000003240">
    <property type="component" value="Unassembled WGS sequence"/>
</dbReference>
<comment type="similarity">
    <text evidence="3 7">Belongs to the metallo-dependent hydrolases superfamily. Uronate isomerase family.</text>
</comment>
<dbReference type="RefSeq" id="WP_004095390.1">
    <property type="nucleotide sequence ID" value="NZ_AFGF01000085.1"/>
</dbReference>
<comment type="caution">
    <text evidence="8">The sequence shown here is derived from an EMBL/GenBank/DDBJ whole genome shotgun (WGS) entry which is preliminary data.</text>
</comment>
<dbReference type="EMBL" id="AFGF01000085">
    <property type="protein sequence ID" value="EGO63846.1"/>
    <property type="molecule type" value="Genomic_DNA"/>
</dbReference>
<evidence type="ECO:0000256" key="6">
    <source>
        <dbReference type="ARBA" id="ARBA00023235"/>
    </source>
</evidence>
<gene>
    <name evidence="7" type="primary">uxaC</name>
    <name evidence="8" type="ORF">ALO_10769</name>
</gene>
<organism evidence="8 9">
    <name type="scientific">Acetonema longum DSM 6540</name>
    <dbReference type="NCBI Taxonomy" id="1009370"/>
    <lineage>
        <taxon>Bacteria</taxon>
        <taxon>Bacillati</taxon>
        <taxon>Bacillota</taxon>
        <taxon>Negativicutes</taxon>
        <taxon>Acetonemataceae</taxon>
        <taxon>Acetonema</taxon>
    </lineage>
</organism>
<keyword evidence="9" id="KW-1185">Reference proteome</keyword>
<reference evidence="8 9" key="1">
    <citation type="journal article" date="2011" name="EMBO J.">
        <title>Structural diversity of bacterial flagellar motors.</title>
        <authorList>
            <person name="Chen S."/>
            <person name="Beeby M."/>
            <person name="Murphy G.E."/>
            <person name="Leadbetter J.R."/>
            <person name="Hendrixson D.R."/>
            <person name="Briegel A."/>
            <person name="Li Z."/>
            <person name="Shi J."/>
            <person name="Tocheva E.I."/>
            <person name="Muller A."/>
            <person name="Dobro M.J."/>
            <person name="Jensen G.J."/>
        </authorList>
    </citation>
    <scope>NUCLEOTIDE SEQUENCE [LARGE SCALE GENOMIC DNA]</scope>
    <source>
        <strain evidence="8 9">DSM 6540</strain>
    </source>
</reference>
<comment type="catalytic activity">
    <reaction evidence="1 7">
        <text>D-glucuronate = D-fructuronate</text>
        <dbReference type="Rhea" id="RHEA:13049"/>
        <dbReference type="ChEBI" id="CHEBI:58720"/>
        <dbReference type="ChEBI" id="CHEBI:59863"/>
        <dbReference type="EC" id="5.3.1.12"/>
    </reaction>
</comment>
<dbReference type="InterPro" id="IPR003766">
    <property type="entry name" value="Uronate_isomerase"/>
</dbReference>
<dbReference type="InterPro" id="IPR032466">
    <property type="entry name" value="Metal_Hydrolase"/>
</dbReference>
<evidence type="ECO:0000256" key="7">
    <source>
        <dbReference type="HAMAP-Rule" id="MF_00675"/>
    </source>
</evidence>
<accession>F7NJ98</accession>
<dbReference type="AlphaFoldDB" id="F7NJ98"/>
<evidence type="ECO:0000256" key="5">
    <source>
        <dbReference type="ARBA" id="ARBA00020555"/>
    </source>
</evidence>
<dbReference type="Pfam" id="PF02614">
    <property type="entry name" value="UxaC"/>
    <property type="match status" value="1"/>
</dbReference>
<evidence type="ECO:0000256" key="1">
    <source>
        <dbReference type="ARBA" id="ARBA00001165"/>
    </source>
</evidence>
<evidence type="ECO:0000313" key="9">
    <source>
        <dbReference type="Proteomes" id="UP000003240"/>
    </source>
</evidence>
<dbReference type="EC" id="5.3.1.12" evidence="4 7"/>
<dbReference type="SUPFAM" id="SSF51556">
    <property type="entry name" value="Metallo-dependent hydrolases"/>
    <property type="match status" value="1"/>
</dbReference>
<dbReference type="GO" id="GO:0008880">
    <property type="term" value="F:glucuronate isomerase activity"/>
    <property type="evidence" value="ECO:0007669"/>
    <property type="project" value="UniProtKB-UniRule"/>
</dbReference>
<evidence type="ECO:0000256" key="3">
    <source>
        <dbReference type="ARBA" id="ARBA00008397"/>
    </source>
</evidence>
<dbReference type="OrthoDB" id="9766564at2"/>
<dbReference type="HAMAP" id="MF_00675">
    <property type="entry name" value="UxaC"/>
    <property type="match status" value="1"/>
</dbReference>
<protein>
    <recommendedName>
        <fullName evidence="5 7">Uronate isomerase</fullName>
        <ecNumber evidence="4 7">5.3.1.12</ecNumber>
    </recommendedName>
    <alternativeName>
        <fullName evidence="7">Glucuronate isomerase</fullName>
    </alternativeName>
    <alternativeName>
        <fullName evidence="7">Uronic isomerase</fullName>
    </alternativeName>
</protein>
<dbReference type="NCBIfam" id="NF002794">
    <property type="entry name" value="PRK02925.1"/>
    <property type="match status" value="1"/>
</dbReference>
<dbReference type="STRING" id="1009370.ALO_10769"/>
<dbReference type="PANTHER" id="PTHR30068">
    <property type="entry name" value="URONATE ISOMERASE"/>
    <property type="match status" value="1"/>
</dbReference>
<evidence type="ECO:0000256" key="4">
    <source>
        <dbReference type="ARBA" id="ARBA00012546"/>
    </source>
</evidence>
<comment type="pathway">
    <text evidence="2 7">Carbohydrate metabolism; pentose and glucuronate interconversion.</text>
</comment>
<dbReference type="Gene3D" id="1.10.2020.10">
    <property type="entry name" value="uronate isomerase, domain 2, chain A"/>
    <property type="match status" value="1"/>
</dbReference>
<dbReference type="PANTHER" id="PTHR30068:SF4">
    <property type="entry name" value="URONATE ISOMERASE"/>
    <property type="match status" value="1"/>
</dbReference>
<sequence length="468" mass="53574">MKSFMDENFLLTNKTAETLYHTYAKSMPIIDYHCHLNPREIAENKQWRNITEVWLGGDHYKWRALRACGVDECYITGDAPDKEKFMKWAETMPKCIGNPLYHWTHQELREYFGIQKLLSPATAEEIWETCNALLQKEEYRARGFIKRSRVESVCTTDDPADSLEYHIAIANEKNASFNVKVLPAFRPDKSINIDKDGFINYIGKLETAAGFRIRSISDVTAALGQRIEFFHGVGCRVSDHAMDPMVFAPGTAEEADIIFRKALRRETLTAGEIQIYKTHVLIYVGRQYARLGWVMQLHIGTIRNNNTRMMRLLGPDTGYDAMADYSYGPELARFLDTLDSTDELPKTILYSLNPRDNEMLATIAGCFQGSGIPGKIQLGSGWWFNDQKDGMIRHMTALSHIGLLSLFVGMLTDSRSFLSYTRHDYFRRLLCNLLGEWTETGEAPNDIELLGSVVQDICYRNAKRYFAL</sequence>
<dbReference type="GO" id="GO:0019698">
    <property type="term" value="P:D-galacturonate catabolic process"/>
    <property type="evidence" value="ECO:0007669"/>
    <property type="project" value="TreeGrafter"/>
</dbReference>
<proteinExistence type="inferred from homology"/>
<comment type="catalytic activity">
    <reaction evidence="7">
        <text>aldehydo-D-galacturonate = keto-D-tagaturonate</text>
        <dbReference type="Rhea" id="RHEA:27702"/>
        <dbReference type="ChEBI" id="CHEBI:12952"/>
        <dbReference type="ChEBI" id="CHEBI:17886"/>
    </reaction>
</comment>
<dbReference type="Gene3D" id="3.20.20.140">
    <property type="entry name" value="Metal-dependent hydrolases"/>
    <property type="match status" value="1"/>
</dbReference>